<dbReference type="GO" id="GO:0046872">
    <property type="term" value="F:metal ion binding"/>
    <property type="evidence" value="ECO:0007669"/>
    <property type="project" value="UniProtKB-KW"/>
</dbReference>
<evidence type="ECO:0000256" key="1">
    <source>
        <dbReference type="ARBA" id="ARBA00008950"/>
    </source>
</evidence>
<dbReference type="OrthoDB" id="9785951at2"/>
<organism evidence="4 5">
    <name type="scientific">Bradyrhizobium cytisi</name>
    <dbReference type="NCBI Taxonomy" id="515489"/>
    <lineage>
        <taxon>Bacteria</taxon>
        <taxon>Pseudomonadati</taxon>
        <taxon>Pseudomonadota</taxon>
        <taxon>Alphaproteobacteria</taxon>
        <taxon>Hyphomicrobiales</taxon>
        <taxon>Nitrobacteraceae</taxon>
        <taxon>Bradyrhizobium</taxon>
    </lineage>
</organism>
<gene>
    <name evidence="4" type="ORF">FXB38_21140</name>
</gene>
<dbReference type="GO" id="GO:0016787">
    <property type="term" value="F:hydrolase activity"/>
    <property type="evidence" value="ECO:0007669"/>
    <property type="project" value="UniProtKB-UniRule"/>
</dbReference>
<dbReference type="RefSeq" id="WP_148752917.1">
    <property type="nucleotide sequence ID" value="NZ_VSSR01000034.1"/>
</dbReference>
<keyword evidence="5" id="KW-1185">Reference proteome</keyword>
<dbReference type="Proteomes" id="UP000324853">
    <property type="component" value="Unassembled WGS sequence"/>
</dbReference>
<dbReference type="PANTHER" id="PTHR11124">
    <property type="entry name" value="VACUOLAR SORTING PROTEIN VPS29"/>
    <property type="match status" value="1"/>
</dbReference>
<accession>A0A5S4WYQ2</accession>
<protein>
    <recommendedName>
        <fullName evidence="2">Phosphoesterase</fullName>
        <ecNumber evidence="2">3.1.4.-</ecNumber>
    </recommendedName>
</protein>
<dbReference type="Gene3D" id="3.60.21.10">
    <property type="match status" value="1"/>
</dbReference>
<dbReference type="EC" id="3.1.4.-" evidence="2"/>
<dbReference type="Pfam" id="PF12850">
    <property type="entry name" value="Metallophos_2"/>
    <property type="match status" value="1"/>
</dbReference>
<dbReference type="InterPro" id="IPR000979">
    <property type="entry name" value="Phosphodiesterase_MJ0936/Vps29"/>
</dbReference>
<feature type="domain" description="Calcineurin-like phosphoesterase" evidence="3">
    <location>
        <begin position="3"/>
        <end position="142"/>
    </location>
</feature>
<dbReference type="NCBIfam" id="TIGR00040">
    <property type="entry name" value="yfcE"/>
    <property type="match status" value="1"/>
</dbReference>
<name>A0A5S4WYQ2_9BRAD</name>
<proteinExistence type="inferred from homology"/>
<evidence type="ECO:0000313" key="4">
    <source>
        <dbReference type="EMBL" id="TYL82259.1"/>
    </source>
</evidence>
<comment type="similarity">
    <text evidence="1 2">Belongs to the metallophosphoesterase superfamily. YfcE family.</text>
</comment>
<dbReference type="InterPro" id="IPR024654">
    <property type="entry name" value="Calcineurin-like_PHP_lpxH"/>
</dbReference>
<dbReference type="EMBL" id="VSSR01000034">
    <property type="protein sequence ID" value="TYL82259.1"/>
    <property type="molecule type" value="Genomic_DNA"/>
</dbReference>
<sequence>MSLRIGVISDTHGLLRPEVEQCLAGVSHIIHAGDIGAPEVLERLRRIAPVTAIRGNVDVGDWAKHYPETETLLLGGRCFYLLHDLKALRIDPAAHDIDAVISGHSHRVQINRINGMLFLNPGSAGPRRFKLPVTLATLDLDDAGVLRPEIHDLDR</sequence>
<evidence type="ECO:0000256" key="2">
    <source>
        <dbReference type="RuleBase" id="RU362039"/>
    </source>
</evidence>
<dbReference type="SUPFAM" id="SSF56300">
    <property type="entry name" value="Metallo-dependent phosphatases"/>
    <property type="match status" value="1"/>
</dbReference>
<dbReference type="AlphaFoldDB" id="A0A5S4WYQ2"/>
<evidence type="ECO:0000259" key="3">
    <source>
        <dbReference type="Pfam" id="PF12850"/>
    </source>
</evidence>
<dbReference type="InterPro" id="IPR029052">
    <property type="entry name" value="Metallo-depent_PP-like"/>
</dbReference>
<evidence type="ECO:0000313" key="5">
    <source>
        <dbReference type="Proteomes" id="UP000324853"/>
    </source>
</evidence>
<keyword evidence="2" id="KW-0479">Metal-binding</keyword>
<reference evidence="4 5" key="1">
    <citation type="submission" date="2019-08" db="EMBL/GenBank/DDBJ databases">
        <title>Bradyrhizobium hipponensis sp. nov., a rhizobium isolated from a Lupinus angustifolius root nodule in Tunisia.</title>
        <authorList>
            <person name="Off K."/>
            <person name="Rejili M."/>
            <person name="Mars M."/>
            <person name="Brachmann A."/>
            <person name="Marin M."/>
        </authorList>
    </citation>
    <scope>NUCLEOTIDE SEQUENCE [LARGE SCALE GENOMIC DNA]</scope>
    <source>
        <strain evidence="4 5">CTAW11</strain>
    </source>
</reference>
<comment type="caution">
    <text evidence="4">The sequence shown here is derived from an EMBL/GenBank/DDBJ whole genome shotgun (WGS) entry which is preliminary data.</text>
</comment>
<comment type="cofactor">
    <cofactor evidence="2">
        <name>a divalent metal cation</name>
        <dbReference type="ChEBI" id="CHEBI:60240"/>
    </cofactor>
</comment>